<evidence type="ECO:0000256" key="2">
    <source>
        <dbReference type="ARBA" id="ARBA00022679"/>
    </source>
</evidence>
<dbReference type="Pfam" id="PF00069">
    <property type="entry name" value="Pkinase"/>
    <property type="match status" value="1"/>
</dbReference>
<dbReference type="PROSITE" id="PS50011">
    <property type="entry name" value="PROTEIN_KINASE_DOM"/>
    <property type="match status" value="1"/>
</dbReference>
<feature type="region of interest" description="Disordered" evidence="6">
    <location>
        <begin position="532"/>
        <end position="611"/>
    </location>
</feature>
<dbReference type="STRING" id="914234.M2RR88"/>
<dbReference type="InterPro" id="IPR000719">
    <property type="entry name" value="Prot_kinase_dom"/>
</dbReference>
<evidence type="ECO:0000256" key="5">
    <source>
        <dbReference type="ARBA" id="ARBA00022840"/>
    </source>
</evidence>
<dbReference type="InterPro" id="IPR011009">
    <property type="entry name" value="Kinase-like_dom_sf"/>
</dbReference>
<dbReference type="Gene3D" id="3.30.200.20">
    <property type="entry name" value="Phosphorylase Kinase, domain 1"/>
    <property type="match status" value="1"/>
</dbReference>
<feature type="domain" description="Protein kinase" evidence="7">
    <location>
        <begin position="84"/>
        <end position="378"/>
    </location>
</feature>
<keyword evidence="4" id="KW-0418">Kinase</keyword>
<dbReference type="Gene3D" id="1.10.510.10">
    <property type="entry name" value="Transferase(Phosphotransferase) domain 1"/>
    <property type="match status" value="1"/>
</dbReference>
<dbReference type="GO" id="GO:0005524">
    <property type="term" value="F:ATP binding"/>
    <property type="evidence" value="ECO:0007669"/>
    <property type="project" value="UniProtKB-KW"/>
</dbReference>
<evidence type="ECO:0000256" key="1">
    <source>
        <dbReference type="ARBA" id="ARBA00022527"/>
    </source>
</evidence>
<feature type="region of interest" description="Disordered" evidence="6">
    <location>
        <begin position="646"/>
        <end position="666"/>
    </location>
</feature>
<keyword evidence="9" id="KW-1185">Reference proteome</keyword>
<sequence>MTIEYLGAPVNRSSRQLLPQVQASPEHTEIDSLESHHYRHMFSPTIHLIDTPSLDCVLWDIIKDAQVMSPKTPRMKLGTALSTISEASEASRESGSKVLSVYDLDFVRGLSVDEEALCGMGRSFVTRRKGDSELFTVKIVRRSGSSSPLSVSCKGVPEDQVRAEQAALKALTEERVPFVIQLQRSFQDQQAFYLITLDYCHGGTLASRVAELGPMSSEHALFYTAEIVEGIRGIHALGIIHRAIEPANVHICADGHVMISGFASAYSTAFKSPRKLASGITAYQAPELVLGWSQDFSLDWWGFGLTLGFLLTGKNPFEDEADGLDSGALLKCKILHRSVSARTFGQVDQTALDLILRCIERNAASRLKAACIKRHPYFVDVSGRAFRDWDQVKAKKAQAPFAPEINGSKQESDIQDQAEAVNILEEQIPDSAVDLTWDKPAAADKFSFTRECADTDSINVQPLQPPVSEHEIPSSPKSVRIVPTVARIKKAASVHEDLEDHLSIPEEFGGLGRDSPKATFKSGALRKYSSLNFDDSDTLDSAPSLPRDDSSGAFSSPLSFFRKSHSHQTSPLSDDQRSPELPRQCNKLRKKLRWESAPSASAAPRLNLPPGIEQIGHGIGYTRRSEPAHARLALSLPTLTPRTCHALFTKHPGGPGDKSADGSRNQDLGLHKQERYGSRAHHQARSDGIYSGDLATAMRTSGEGEDPLDEVLQEIYGDPSWMSAFELSSAGSDPRAYVAWNRAGAGLGLAPSDVLRPKHVAAPAELATRSTLRLVPSSATRLDSEF</sequence>
<organism evidence="8 9">
    <name type="scientific">Ceriporiopsis subvermispora (strain B)</name>
    <name type="common">White-rot fungus</name>
    <name type="synonym">Gelatoporia subvermispora</name>
    <dbReference type="NCBI Taxonomy" id="914234"/>
    <lineage>
        <taxon>Eukaryota</taxon>
        <taxon>Fungi</taxon>
        <taxon>Dikarya</taxon>
        <taxon>Basidiomycota</taxon>
        <taxon>Agaricomycotina</taxon>
        <taxon>Agaricomycetes</taxon>
        <taxon>Polyporales</taxon>
        <taxon>Gelatoporiaceae</taxon>
        <taxon>Gelatoporia</taxon>
    </lineage>
</organism>
<reference evidence="8 9" key="1">
    <citation type="journal article" date="2012" name="Proc. Natl. Acad. Sci. U.S.A.">
        <title>Comparative genomics of Ceriporiopsis subvermispora and Phanerochaete chrysosporium provide insight into selective ligninolysis.</title>
        <authorList>
            <person name="Fernandez-Fueyo E."/>
            <person name="Ruiz-Duenas F.J."/>
            <person name="Ferreira P."/>
            <person name="Floudas D."/>
            <person name="Hibbett D.S."/>
            <person name="Canessa P."/>
            <person name="Larrondo L.F."/>
            <person name="James T.Y."/>
            <person name="Seelenfreund D."/>
            <person name="Lobos S."/>
            <person name="Polanco R."/>
            <person name="Tello M."/>
            <person name="Honda Y."/>
            <person name="Watanabe T."/>
            <person name="Watanabe T."/>
            <person name="Ryu J.S."/>
            <person name="Kubicek C.P."/>
            <person name="Schmoll M."/>
            <person name="Gaskell J."/>
            <person name="Hammel K.E."/>
            <person name="St John F.J."/>
            <person name="Vanden Wymelenberg A."/>
            <person name="Sabat G."/>
            <person name="Splinter BonDurant S."/>
            <person name="Syed K."/>
            <person name="Yadav J.S."/>
            <person name="Doddapaneni H."/>
            <person name="Subramanian V."/>
            <person name="Lavin J.L."/>
            <person name="Oguiza J.A."/>
            <person name="Perez G."/>
            <person name="Pisabarro A.G."/>
            <person name="Ramirez L."/>
            <person name="Santoyo F."/>
            <person name="Master E."/>
            <person name="Coutinho P.M."/>
            <person name="Henrissat B."/>
            <person name="Lombard V."/>
            <person name="Magnuson J.K."/>
            <person name="Kuees U."/>
            <person name="Hori C."/>
            <person name="Igarashi K."/>
            <person name="Samejima M."/>
            <person name="Held B.W."/>
            <person name="Barry K.W."/>
            <person name="LaButti K.M."/>
            <person name="Lapidus A."/>
            <person name="Lindquist E.A."/>
            <person name="Lucas S.M."/>
            <person name="Riley R."/>
            <person name="Salamov A.A."/>
            <person name="Hoffmeister D."/>
            <person name="Schwenk D."/>
            <person name="Hadar Y."/>
            <person name="Yarden O."/>
            <person name="de Vries R.P."/>
            <person name="Wiebenga A."/>
            <person name="Stenlid J."/>
            <person name="Eastwood D."/>
            <person name="Grigoriev I.V."/>
            <person name="Berka R.M."/>
            <person name="Blanchette R.A."/>
            <person name="Kersten P."/>
            <person name="Martinez A.T."/>
            <person name="Vicuna R."/>
            <person name="Cullen D."/>
        </authorList>
    </citation>
    <scope>NUCLEOTIDE SEQUENCE [LARGE SCALE GENOMIC DNA]</scope>
    <source>
        <strain evidence="8 9">B</strain>
    </source>
</reference>
<dbReference type="SUPFAM" id="SSF56112">
    <property type="entry name" value="Protein kinase-like (PK-like)"/>
    <property type="match status" value="1"/>
</dbReference>
<dbReference type="OrthoDB" id="347657at2759"/>
<accession>M2RR88</accession>
<keyword evidence="1" id="KW-0723">Serine/threonine-protein kinase</keyword>
<evidence type="ECO:0000256" key="3">
    <source>
        <dbReference type="ARBA" id="ARBA00022741"/>
    </source>
</evidence>
<evidence type="ECO:0000313" key="9">
    <source>
        <dbReference type="Proteomes" id="UP000016930"/>
    </source>
</evidence>
<protein>
    <recommendedName>
        <fullName evidence="7">Protein kinase domain-containing protein</fullName>
    </recommendedName>
</protein>
<evidence type="ECO:0000313" key="8">
    <source>
        <dbReference type="EMBL" id="EMD41396.1"/>
    </source>
</evidence>
<dbReference type="PANTHER" id="PTHR24351">
    <property type="entry name" value="RIBOSOMAL PROTEIN S6 KINASE"/>
    <property type="match status" value="1"/>
</dbReference>
<keyword evidence="5" id="KW-0067">ATP-binding</keyword>
<evidence type="ECO:0000256" key="4">
    <source>
        <dbReference type="ARBA" id="ARBA00022777"/>
    </source>
</evidence>
<dbReference type="Proteomes" id="UP000016930">
    <property type="component" value="Unassembled WGS sequence"/>
</dbReference>
<evidence type="ECO:0000259" key="7">
    <source>
        <dbReference type="PROSITE" id="PS50011"/>
    </source>
</evidence>
<dbReference type="SMART" id="SM00220">
    <property type="entry name" value="S_TKc"/>
    <property type="match status" value="1"/>
</dbReference>
<dbReference type="AlphaFoldDB" id="M2RR88"/>
<dbReference type="EMBL" id="KB445791">
    <property type="protein sequence ID" value="EMD41396.1"/>
    <property type="molecule type" value="Genomic_DNA"/>
</dbReference>
<evidence type="ECO:0000256" key="6">
    <source>
        <dbReference type="SAM" id="MobiDB-lite"/>
    </source>
</evidence>
<keyword evidence="3" id="KW-0547">Nucleotide-binding</keyword>
<gene>
    <name evidence="8" type="ORF">CERSUDRAFT_69969</name>
</gene>
<name>M2RR88_CERS8</name>
<keyword evidence="2" id="KW-0808">Transferase</keyword>
<dbReference type="HOGENOM" id="CLU_428370_0_0_1"/>
<dbReference type="GO" id="GO:0004674">
    <property type="term" value="F:protein serine/threonine kinase activity"/>
    <property type="evidence" value="ECO:0007669"/>
    <property type="project" value="UniProtKB-KW"/>
</dbReference>
<proteinExistence type="predicted"/>